<evidence type="ECO:0000313" key="2">
    <source>
        <dbReference type="EMBL" id="MFC3149586.1"/>
    </source>
</evidence>
<evidence type="ECO:0000259" key="1">
    <source>
        <dbReference type="Pfam" id="PF14343"/>
    </source>
</evidence>
<comment type="caution">
    <text evidence="2">The sequence shown here is derived from an EMBL/GenBank/DDBJ whole genome shotgun (WGS) entry which is preliminary data.</text>
</comment>
<dbReference type="Proteomes" id="UP001595476">
    <property type="component" value="Unassembled WGS sequence"/>
</dbReference>
<keyword evidence="2" id="KW-0645">Protease</keyword>
<name>A0ABV7HAA0_9GAMM</name>
<feature type="domain" description="PrcB C-terminal" evidence="1">
    <location>
        <begin position="91"/>
        <end position="146"/>
    </location>
</feature>
<sequence>MSHTKFFVFTAFLATSLTACKHMDNSDSTPAPSLTWQSIYKSHQCSIRQPQVRLMHIDEGETLYLDEMEQLRRRVIGQQVQPKEIEEEQSVLLIAMGQKSSGGYAVNVDAIHLTETGLTVRANWITPPPGSMTTSALTSPCAILTLDKKFTKDEIKDMTVTVVDRKGKAVLSNAKAAH</sequence>
<dbReference type="GO" id="GO:0008233">
    <property type="term" value="F:peptidase activity"/>
    <property type="evidence" value="ECO:0007669"/>
    <property type="project" value="UniProtKB-KW"/>
</dbReference>
<dbReference type="EMBL" id="JBHRSZ010000001">
    <property type="protein sequence ID" value="MFC3149586.1"/>
    <property type="molecule type" value="Genomic_DNA"/>
</dbReference>
<dbReference type="PROSITE" id="PS51257">
    <property type="entry name" value="PROKAR_LIPOPROTEIN"/>
    <property type="match status" value="1"/>
</dbReference>
<accession>A0ABV7HAA0</accession>
<proteinExistence type="predicted"/>
<evidence type="ECO:0000313" key="3">
    <source>
        <dbReference type="Proteomes" id="UP001595476"/>
    </source>
</evidence>
<dbReference type="RefSeq" id="WP_386714796.1">
    <property type="nucleotide sequence ID" value="NZ_JBHRSZ010000001.1"/>
</dbReference>
<dbReference type="InterPro" id="IPR025748">
    <property type="entry name" value="PrcB_C_dom"/>
</dbReference>
<dbReference type="GO" id="GO:0006508">
    <property type="term" value="P:proteolysis"/>
    <property type="evidence" value="ECO:0007669"/>
    <property type="project" value="UniProtKB-KW"/>
</dbReference>
<dbReference type="Pfam" id="PF14343">
    <property type="entry name" value="PrcB_C"/>
    <property type="match status" value="1"/>
</dbReference>
<keyword evidence="2" id="KW-0378">Hydrolase</keyword>
<protein>
    <submittedName>
        <fullName evidence="2">Protease complex subunit PrcB family protein</fullName>
    </submittedName>
</protein>
<gene>
    <name evidence="2" type="ORF">ACFOEK_00945</name>
</gene>
<reference evidence="3" key="1">
    <citation type="journal article" date="2019" name="Int. J. Syst. Evol. Microbiol.">
        <title>The Global Catalogue of Microorganisms (GCM) 10K type strain sequencing project: providing services to taxonomists for standard genome sequencing and annotation.</title>
        <authorList>
            <consortium name="The Broad Institute Genomics Platform"/>
            <consortium name="The Broad Institute Genome Sequencing Center for Infectious Disease"/>
            <person name="Wu L."/>
            <person name="Ma J."/>
        </authorList>
    </citation>
    <scope>NUCLEOTIDE SEQUENCE [LARGE SCALE GENOMIC DNA]</scope>
    <source>
        <strain evidence="3">KCTC 52438</strain>
    </source>
</reference>
<keyword evidence="3" id="KW-1185">Reference proteome</keyword>
<organism evidence="2 3">
    <name type="scientific">Litoribrevibacter euphylliae</name>
    <dbReference type="NCBI Taxonomy" id="1834034"/>
    <lineage>
        <taxon>Bacteria</taxon>
        <taxon>Pseudomonadati</taxon>
        <taxon>Pseudomonadota</taxon>
        <taxon>Gammaproteobacteria</taxon>
        <taxon>Oceanospirillales</taxon>
        <taxon>Oceanospirillaceae</taxon>
        <taxon>Litoribrevibacter</taxon>
    </lineage>
</organism>